<dbReference type="Gene3D" id="3.40.630.30">
    <property type="match status" value="1"/>
</dbReference>
<dbReference type="InterPro" id="IPR031165">
    <property type="entry name" value="GNAT_YJDJ"/>
</dbReference>
<evidence type="ECO:0000259" key="1">
    <source>
        <dbReference type="PROSITE" id="PS51729"/>
    </source>
</evidence>
<dbReference type="InterPro" id="IPR045057">
    <property type="entry name" value="Gcn5-rel_NAT"/>
</dbReference>
<protein>
    <recommendedName>
        <fullName evidence="1">N-acetyltransferase domain-containing protein</fullName>
    </recommendedName>
</protein>
<dbReference type="Pfam" id="PF14542">
    <property type="entry name" value="Acetyltransf_CG"/>
    <property type="match status" value="1"/>
</dbReference>
<dbReference type="EMBL" id="QJSX01000003">
    <property type="protein sequence ID" value="PYE55470.1"/>
    <property type="molecule type" value="Genomic_DNA"/>
</dbReference>
<comment type="caution">
    <text evidence="2">The sequence shown here is derived from an EMBL/GenBank/DDBJ whole genome shotgun (WGS) entry which is preliminary data.</text>
</comment>
<feature type="domain" description="N-acetyltransferase" evidence="1">
    <location>
        <begin position="9"/>
        <end position="94"/>
    </location>
</feature>
<dbReference type="InterPro" id="IPR016181">
    <property type="entry name" value="Acyl_CoA_acyltransferase"/>
</dbReference>
<dbReference type="RefSeq" id="WP_110885799.1">
    <property type="nucleotide sequence ID" value="NZ_QJSX01000003.1"/>
</dbReference>
<dbReference type="PANTHER" id="PTHR31435:SF10">
    <property type="entry name" value="BSR4717 PROTEIN"/>
    <property type="match status" value="1"/>
</dbReference>
<organism evidence="2 3">
    <name type="scientific">Deinococcus yavapaiensis KR-236</name>
    <dbReference type="NCBI Taxonomy" id="694435"/>
    <lineage>
        <taxon>Bacteria</taxon>
        <taxon>Thermotogati</taxon>
        <taxon>Deinococcota</taxon>
        <taxon>Deinococci</taxon>
        <taxon>Deinococcales</taxon>
        <taxon>Deinococcaceae</taxon>
        <taxon>Deinococcus</taxon>
    </lineage>
</organism>
<dbReference type="OrthoDB" id="9793389at2"/>
<sequence>MSETTLHVIDNTEGKRYEAALPQGTAYIEYRPVGNALMLTHTEVPEAMEGQGVGSTLVKFALDDIRERSMMVIPMCPFVAAYMQRHLEYADLVHPQQRGLFGLH</sequence>
<reference evidence="2 3" key="1">
    <citation type="submission" date="2018-06" db="EMBL/GenBank/DDBJ databases">
        <title>Genomic Encyclopedia of Type Strains, Phase IV (KMG-IV): sequencing the most valuable type-strain genomes for metagenomic binning, comparative biology and taxonomic classification.</title>
        <authorList>
            <person name="Goeker M."/>
        </authorList>
    </citation>
    <scope>NUCLEOTIDE SEQUENCE [LARGE SCALE GENOMIC DNA]</scope>
    <source>
        <strain evidence="2 3">DSM 18048</strain>
    </source>
</reference>
<name>A0A318SB73_9DEIO</name>
<accession>A0A318SB73</accession>
<evidence type="ECO:0000313" key="2">
    <source>
        <dbReference type="EMBL" id="PYE55470.1"/>
    </source>
</evidence>
<keyword evidence="3" id="KW-1185">Reference proteome</keyword>
<dbReference type="SUPFAM" id="SSF55729">
    <property type="entry name" value="Acyl-CoA N-acyltransferases (Nat)"/>
    <property type="match status" value="1"/>
</dbReference>
<evidence type="ECO:0000313" key="3">
    <source>
        <dbReference type="Proteomes" id="UP000248326"/>
    </source>
</evidence>
<dbReference type="Proteomes" id="UP000248326">
    <property type="component" value="Unassembled WGS sequence"/>
</dbReference>
<proteinExistence type="predicted"/>
<dbReference type="PANTHER" id="PTHR31435">
    <property type="entry name" value="PROTEIN NATD1"/>
    <property type="match status" value="1"/>
</dbReference>
<dbReference type="PROSITE" id="PS51729">
    <property type="entry name" value="GNAT_YJDJ"/>
    <property type="match status" value="1"/>
</dbReference>
<gene>
    <name evidence="2" type="ORF">DES52_103303</name>
</gene>
<dbReference type="AlphaFoldDB" id="A0A318SB73"/>